<keyword evidence="2" id="KW-0808">Transferase</keyword>
<protein>
    <submittedName>
        <fullName evidence="6">7-keto-8-aminopelargonate synthetase-like enzyme</fullName>
    </submittedName>
</protein>
<dbReference type="InterPro" id="IPR015422">
    <property type="entry name" value="PyrdxlP-dep_Trfase_small"/>
</dbReference>
<dbReference type="STRING" id="76947.GCA_002080435_02497"/>
<keyword evidence="3 4" id="KW-0663">Pyridoxal phosphate</keyword>
<reference evidence="6" key="1">
    <citation type="submission" date="2014-08" db="EMBL/GenBank/DDBJ databases">
        <title>Draft genome sequences of Sphingobium herbicidovorans.</title>
        <authorList>
            <person name="Gan H.M."/>
            <person name="Gan H.Y."/>
            <person name="Savka M.A."/>
        </authorList>
    </citation>
    <scope>NUCLEOTIDE SEQUENCE [LARGE SCALE GENOMIC DNA]</scope>
    <source>
        <strain evidence="6">NBRC 16415</strain>
    </source>
</reference>
<dbReference type="NCBIfam" id="NF047603">
    <property type="entry name" value="SerpalmtaseAlphaP"/>
    <property type="match status" value="1"/>
</dbReference>
<gene>
    <name evidence="6" type="ORF">BV98_000452</name>
</gene>
<evidence type="ECO:0000313" key="6">
    <source>
        <dbReference type="EMBL" id="KFG91597.1"/>
    </source>
</evidence>
<dbReference type="PATRIC" id="fig|1219045.3.peg.461"/>
<evidence type="ECO:0000256" key="4">
    <source>
        <dbReference type="RuleBase" id="RU003693"/>
    </source>
</evidence>
<dbReference type="NCBIfam" id="NF047599">
    <property type="entry name" value="SerpalmtaseBetaP"/>
    <property type="match status" value="1"/>
</dbReference>
<dbReference type="InterPro" id="IPR001917">
    <property type="entry name" value="Aminotrans_II_pyridoxalP_BS"/>
</dbReference>
<evidence type="ECO:0000256" key="3">
    <source>
        <dbReference type="ARBA" id="ARBA00022898"/>
    </source>
</evidence>
<dbReference type="RefSeq" id="WP_051908006.1">
    <property type="nucleotide sequence ID" value="NZ_BCZD01000019.1"/>
</dbReference>
<feature type="domain" description="Aminotransferase class I/classII large" evidence="5">
    <location>
        <begin position="66"/>
        <end position="406"/>
    </location>
</feature>
<dbReference type="OrthoDB" id="9807157at2"/>
<dbReference type="Pfam" id="PF00155">
    <property type="entry name" value="Aminotran_1_2"/>
    <property type="match status" value="1"/>
</dbReference>
<dbReference type="PANTHER" id="PTHR13693:SF3">
    <property type="entry name" value="LD36009P"/>
    <property type="match status" value="1"/>
</dbReference>
<dbReference type="SUPFAM" id="SSF53383">
    <property type="entry name" value="PLP-dependent transferases"/>
    <property type="match status" value="1"/>
</dbReference>
<dbReference type="InterPro" id="IPR015421">
    <property type="entry name" value="PyrdxlP-dep_Trfase_major"/>
</dbReference>
<dbReference type="PANTHER" id="PTHR13693">
    <property type="entry name" value="CLASS II AMINOTRANSFERASE/8-AMINO-7-OXONONANOATE SYNTHASE"/>
    <property type="match status" value="1"/>
</dbReference>
<dbReference type="InterPro" id="IPR050087">
    <property type="entry name" value="AON_synthase_class-II"/>
</dbReference>
<comment type="caution">
    <text evidence="6">The sequence shown here is derived from an EMBL/GenBank/DDBJ whole genome shotgun (WGS) entry which is preliminary data.</text>
</comment>
<dbReference type="InterPro" id="IPR015424">
    <property type="entry name" value="PyrdxlP-dep_Trfase"/>
</dbReference>
<dbReference type="Proteomes" id="UP000024284">
    <property type="component" value="Unassembled WGS sequence"/>
</dbReference>
<name>A0A086PDX9_SPHHM</name>
<dbReference type="GO" id="GO:0016740">
    <property type="term" value="F:transferase activity"/>
    <property type="evidence" value="ECO:0007669"/>
    <property type="project" value="UniProtKB-KW"/>
</dbReference>
<dbReference type="eggNOG" id="COG0156">
    <property type="taxonomic scope" value="Bacteria"/>
</dbReference>
<organism evidence="6 7">
    <name type="scientific">Sphingobium herbicidovorans (strain ATCC 700291 / DSM 11019 / CCUG 56400 / KCTC 2939 / LMG 18315 / NBRC 16415 / MH)</name>
    <name type="common">Sphingomonas herbicidovorans</name>
    <dbReference type="NCBI Taxonomy" id="1219045"/>
    <lineage>
        <taxon>Bacteria</taxon>
        <taxon>Pseudomonadati</taxon>
        <taxon>Pseudomonadota</taxon>
        <taxon>Alphaproteobacteria</taxon>
        <taxon>Sphingomonadales</taxon>
        <taxon>Sphingomonadaceae</taxon>
        <taxon>Sphingobium</taxon>
    </lineage>
</organism>
<dbReference type="AlphaFoldDB" id="A0A086PDX9"/>
<proteinExistence type="inferred from homology"/>
<dbReference type="Gene3D" id="3.90.1150.10">
    <property type="entry name" value="Aspartate Aminotransferase, domain 1"/>
    <property type="match status" value="1"/>
</dbReference>
<evidence type="ECO:0000313" key="7">
    <source>
        <dbReference type="Proteomes" id="UP000024284"/>
    </source>
</evidence>
<comment type="cofactor">
    <cofactor evidence="1 4">
        <name>pyridoxal 5'-phosphate</name>
        <dbReference type="ChEBI" id="CHEBI:597326"/>
    </cofactor>
</comment>
<evidence type="ECO:0000256" key="2">
    <source>
        <dbReference type="ARBA" id="ARBA00022679"/>
    </source>
</evidence>
<dbReference type="EMBL" id="JFZA02000002">
    <property type="protein sequence ID" value="KFG91597.1"/>
    <property type="molecule type" value="Genomic_DNA"/>
</dbReference>
<dbReference type="GO" id="GO:0030170">
    <property type="term" value="F:pyridoxal phosphate binding"/>
    <property type="evidence" value="ECO:0007669"/>
    <property type="project" value="InterPro"/>
</dbReference>
<accession>A0A086PDX9</accession>
<dbReference type="PROSITE" id="PS00599">
    <property type="entry name" value="AA_TRANSFER_CLASS_2"/>
    <property type="match status" value="1"/>
</dbReference>
<dbReference type="Gene3D" id="3.40.640.10">
    <property type="entry name" value="Type I PLP-dependent aspartate aminotransferase-like (Major domain)"/>
    <property type="match status" value="1"/>
</dbReference>
<dbReference type="CDD" id="cd06454">
    <property type="entry name" value="KBL_like"/>
    <property type="match status" value="1"/>
</dbReference>
<keyword evidence="7" id="KW-1185">Reference proteome</keyword>
<evidence type="ECO:0000256" key="1">
    <source>
        <dbReference type="ARBA" id="ARBA00001933"/>
    </source>
</evidence>
<comment type="similarity">
    <text evidence="4">Belongs to the class-II pyridoxal-phosphate-dependent aminotransferase family.</text>
</comment>
<evidence type="ECO:0000259" key="5">
    <source>
        <dbReference type="Pfam" id="PF00155"/>
    </source>
</evidence>
<sequence length="420" mass="45014">MTDAAETATDAHTPAEVTGARDLFSKFDPLIAEREALLATGVRDPFAIVMDEVKSPTLAIIKGRETILLGTYNYMGMTFDPDVVAAGKKALDEFGAGTTGSRVLNGTYQGHKEVEEALKEFYGTSGAMVFSTGYQANLGMISTLAGRGDYIILDADSHASIYDGCFLGDAEIVRFRHNSVEDLDKRLGRLPADAQKLVVLEGVYSMLGDVAPLPEMVAAVRKHPNCMILVDEAHGMGFFGANGRGVYEEQGVEKDVDFVVGTFSKSVGTVGGFCVSNHPKFEVLRLVCRPYVFTASLPPSVVATAATSIRKLMHAGEKRAHLWKNSQRLHKGLTDLGFKLGTETPQSAIIAVILTDQTQAVAMWQALLELGLYVNMARPPATPAGTFLLRCSLCAEHSDEQVGQIIGMFEAAGKATGAIG</sequence>
<dbReference type="InterPro" id="IPR004839">
    <property type="entry name" value="Aminotransferase_I/II_large"/>
</dbReference>